<gene>
    <name evidence="2" type="ORF">AVEN_150334_1</name>
</gene>
<dbReference type="EMBL" id="BGPR01044206">
    <property type="protein sequence ID" value="GBO20934.1"/>
    <property type="molecule type" value="Genomic_DNA"/>
</dbReference>
<sequence length="93" mass="10191">MCTSGLKRLLANDIMMINPKSYLNSTNPSLTESETKSPDPDGVWPLYSIIPLLPNILNSSSNDRRVYACSFGSSRKEPPEKAGISTGESENKE</sequence>
<dbReference type="Proteomes" id="UP000499080">
    <property type="component" value="Unassembled WGS sequence"/>
</dbReference>
<evidence type="ECO:0000256" key="1">
    <source>
        <dbReference type="SAM" id="MobiDB-lite"/>
    </source>
</evidence>
<name>A0A4Y2V940_ARAVE</name>
<protein>
    <submittedName>
        <fullName evidence="2">Uncharacterized protein</fullName>
    </submittedName>
</protein>
<dbReference type="AlphaFoldDB" id="A0A4Y2V940"/>
<accession>A0A4Y2V940</accession>
<proteinExistence type="predicted"/>
<evidence type="ECO:0000313" key="2">
    <source>
        <dbReference type="EMBL" id="GBO20934.1"/>
    </source>
</evidence>
<evidence type="ECO:0000313" key="3">
    <source>
        <dbReference type="Proteomes" id="UP000499080"/>
    </source>
</evidence>
<comment type="caution">
    <text evidence="2">The sequence shown here is derived from an EMBL/GenBank/DDBJ whole genome shotgun (WGS) entry which is preliminary data.</text>
</comment>
<organism evidence="2 3">
    <name type="scientific">Araneus ventricosus</name>
    <name type="common">Orbweaver spider</name>
    <name type="synonym">Epeira ventricosa</name>
    <dbReference type="NCBI Taxonomy" id="182803"/>
    <lineage>
        <taxon>Eukaryota</taxon>
        <taxon>Metazoa</taxon>
        <taxon>Ecdysozoa</taxon>
        <taxon>Arthropoda</taxon>
        <taxon>Chelicerata</taxon>
        <taxon>Arachnida</taxon>
        <taxon>Araneae</taxon>
        <taxon>Araneomorphae</taxon>
        <taxon>Entelegynae</taxon>
        <taxon>Araneoidea</taxon>
        <taxon>Araneidae</taxon>
        <taxon>Araneus</taxon>
    </lineage>
</organism>
<feature type="region of interest" description="Disordered" evidence="1">
    <location>
        <begin position="70"/>
        <end position="93"/>
    </location>
</feature>
<reference evidence="2 3" key="1">
    <citation type="journal article" date="2019" name="Sci. Rep.">
        <title>Orb-weaving spider Araneus ventricosus genome elucidates the spidroin gene catalogue.</title>
        <authorList>
            <person name="Kono N."/>
            <person name="Nakamura H."/>
            <person name="Ohtoshi R."/>
            <person name="Moran D.A.P."/>
            <person name="Shinohara A."/>
            <person name="Yoshida Y."/>
            <person name="Fujiwara M."/>
            <person name="Mori M."/>
            <person name="Tomita M."/>
            <person name="Arakawa K."/>
        </authorList>
    </citation>
    <scope>NUCLEOTIDE SEQUENCE [LARGE SCALE GENOMIC DNA]</scope>
</reference>
<keyword evidence="3" id="KW-1185">Reference proteome</keyword>